<sequence length="72" mass="8488">MTTVEQNIVNTYARLFEGLSRFARLELIERITLSLKEEDRAAHKEDKKAKEDTEFFNLFGAFPDDKTTRFED</sequence>
<dbReference type="GeneID" id="85017297"/>
<keyword evidence="2" id="KW-1185">Reference proteome</keyword>
<comment type="caution">
    <text evidence="1">The sequence shown here is derived from an EMBL/GenBank/DDBJ whole genome shotgun (WGS) entry which is preliminary data.</text>
</comment>
<protein>
    <submittedName>
        <fullName evidence="1">Uncharacterized protein</fullName>
    </submittedName>
</protein>
<evidence type="ECO:0000313" key="1">
    <source>
        <dbReference type="EMBL" id="SDW83204.1"/>
    </source>
</evidence>
<reference evidence="1 2" key="1">
    <citation type="submission" date="2016-10" db="EMBL/GenBank/DDBJ databases">
        <authorList>
            <person name="Varghese N."/>
            <person name="Submissions S."/>
        </authorList>
    </citation>
    <scope>NUCLEOTIDE SEQUENCE [LARGE SCALE GENOMIC DNA]</scope>
    <source>
        <strain evidence="1 2">DSM 11449</strain>
    </source>
</reference>
<dbReference type="EMBL" id="FNND01000004">
    <property type="protein sequence ID" value="SDW83204.1"/>
    <property type="molecule type" value="Genomic_DNA"/>
</dbReference>
<evidence type="ECO:0000313" key="2">
    <source>
        <dbReference type="Proteomes" id="UP000182771"/>
    </source>
</evidence>
<dbReference type="AlphaFoldDB" id="A0A1H2WSH3"/>
<accession>A0A1H2WSH3</accession>
<name>A0A1H2WSH3_9FLAO</name>
<dbReference type="Proteomes" id="UP000182771">
    <property type="component" value="Unassembled WGS sequence"/>
</dbReference>
<organism evidence="1 2">
    <name type="scientific">Capnocytophaga granulosa</name>
    <dbReference type="NCBI Taxonomy" id="45242"/>
    <lineage>
        <taxon>Bacteria</taxon>
        <taxon>Pseudomonadati</taxon>
        <taxon>Bacteroidota</taxon>
        <taxon>Flavobacteriia</taxon>
        <taxon>Flavobacteriales</taxon>
        <taxon>Flavobacteriaceae</taxon>
        <taxon>Capnocytophaga</taxon>
    </lineage>
</organism>
<gene>
    <name evidence="1" type="ORF">SAMN05444420_104182</name>
</gene>
<dbReference type="RefSeq" id="WP_016420799.1">
    <property type="nucleotide sequence ID" value="NZ_CP171122.1"/>
</dbReference>
<proteinExistence type="predicted"/>
<dbReference type="OrthoDB" id="839982at2"/>